<evidence type="ECO:0000259" key="4">
    <source>
        <dbReference type="Pfam" id="PF08623"/>
    </source>
</evidence>
<dbReference type="InterPro" id="IPR016024">
    <property type="entry name" value="ARM-type_fold"/>
</dbReference>
<comment type="similarity">
    <text evidence="1">Belongs to the CAND family.</text>
</comment>
<protein>
    <recommendedName>
        <fullName evidence="4">TATA-binding protein interacting (TIP20) domain-containing protein</fullName>
    </recommendedName>
</protein>
<keyword evidence="3" id="KW-0833">Ubl conjugation pathway</keyword>
<evidence type="ECO:0000256" key="1">
    <source>
        <dbReference type="ARBA" id="ARBA00007657"/>
    </source>
</evidence>
<evidence type="ECO:0000313" key="6">
    <source>
        <dbReference type="Proteomes" id="UP000438429"/>
    </source>
</evidence>
<dbReference type="Pfam" id="PF08623">
    <property type="entry name" value="TIP120"/>
    <property type="match status" value="1"/>
</dbReference>
<gene>
    <name evidence="5" type="ORF">F2P81_017872</name>
</gene>
<dbReference type="AlphaFoldDB" id="A0A6A4S6N3"/>
<dbReference type="GO" id="GO:0010265">
    <property type="term" value="P:SCF complex assembly"/>
    <property type="evidence" value="ECO:0007669"/>
    <property type="project" value="InterPro"/>
</dbReference>
<organism evidence="5 6">
    <name type="scientific">Scophthalmus maximus</name>
    <name type="common">Turbot</name>
    <name type="synonym">Psetta maxima</name>
    <dbReference type="NCBI Taxonomy" id="52904"/>
    <lineage>
        <taxon>Eukaryota</taxon>
        <taxon>Metazoa</taxon>
        <taxon>Chordata</taxon>
        <taxon>Craniata</taxon>
        <taxon>Vertebrata</taxon>
        <taxon>Euteleostomi</taxon>
        <taxon>Actinopterygii</taxon>
        <taxon>Neopterygii</taxon>
        <taxon>Teleostei</taxon>
        <taxon>Neoteleostei</taxon>
        <taxon>Acanthomorphata</taxon>
        <taxon>Carangaria</taxon>
        <taxon>Pleuronectiformes</taxon>
        <taxon>Pleuronectoidei</taxon>
        <taxon>Scophthalmidae</taxon>
        <taxon>Scophthalmus</taxon>
    </lineage>
</organism>
<dbReference type="EMBL" id="VEVO01000016">
    <property type="protein sequence ID" value="KAF0028767.1"/>
    <property type="molecule type" value="Genomic_DNA"/>
</dbReference>
<accession>A0A6A4S6N3</accession>
<evidence type="ECO:0000256" key="3">
    <source>
        <dbReference type="ARBA" id="ARBA00022786"/>
    </source>
</evidence>
<feature type="domain" description="TATA-binding protein interacting (TIP20)" evidence="4">
    <location>
        <begin position="320"/>
        <end position="402"/>
    </location>
</feature>
<dbReference type="InterPro" id="IPR011989">
    <property type="entry name" value="ARM-like"/>
</dbReference>
<proteinExistence type="inferred from homology"/>
<keyword evidence="2" id="KW-0677">Repeat</keyword>
<dbReference type="SUPFAM" id="SSF48371">
    <property type="entry name" value="ARM repeat"/>
    <property type="match status" value="1"/>
</dbReference>
<dbReference type="InterPro" id="IPR013932">
    <property type="entry name" value="TATA-bd_TIP120"/>
</dbReference>
<dbReference type="InterPro" id="IPR039852">
    <property type="entry name" value="CAND1/CAND2"/>
</dbReference>
<dbReference type="PANTHER" id="PTHR12696">
    <property type="entry name" value="TIP120"/>
    <property type="match status" value="1"/>
</dbReference>
<evidence type="ECO:0000313" key="5">
    <source>
        <dbReference type="EMBL" id="KAF0028767.1"/>
    </source>
</evidence>
<dbReference type="Gene3D" id="1.25.10.10">
    <property type="entry name" value="Leucine-rich Repeat Variant"/>
    <property type="match status" value="1"/>
</dbReference>
<name>A0A6A4S6N3_SCOMX</name>
<sequence>MVDAVLAELPPLISESDMHVSQMALSFLSTLAVTHPSSLGQLSGSNILQQLIALVRSPLLQGGALAAMLDFYQALVSTETPGLGYMDLLRMLTGPVYSQSAALPHKQAYCSIAKCVAALTRACPDEGPAVVGQFIQDVKNSRSTDSIRLLALLSLGEVGHHVDLSSQPELKTVILDAFSSSSEEVKSAASYALGSIAVGNLPEYLPFVLQEISSSKRQYLLLHSLKEIISSASVSGLKPYVESVWTLLLKHCECQEEGTRNVVAECLGKLTLIDPETLLPRLKGYLLSGDFLKTLEDPDLNVRRVALVTFNSAAHNKPSLIRELLDSVLPQLYNETKVRKELIREVEMGPFKHTVDDGLDLRKAAFECMYTLLDSCLDRLDIFTFLNHVEDGLKDHYDIKVKANSVKQEFEKQDELKRSAMRAVVALLTIPEAEKSPLMSEFQSQISSNQELAAIFESIQRDSSSANMESMDTS</sequence>
<evidence type="ECO:0000256" key="2">
    <source>
        <dbReference type="ARBA" id="ARBA00022737"/>
    </source>
</evidence>
<dbReference type="Proteomes" id="UP000438429">
    <property type="component" value="Unassembled WGS sequence"/>
</dbReference>
<comment type="caution">
    <text evidence="5">The sequence shown here is derived from an EMBL/GenBank/DDBJ whole genome shotgun (WGS) entry which is preliminary data.</text>
</comment>
<reference evidence="5 6" key="1">
    <citation type="submission" date="2019-06" db="EMBL/GenBank/DDBJ databases">
        <title>Draft genomes of female and male turbot (Scophthalmus maximus).</title>
        <authorList>
            <person name="Xu H."/>
            <person name="Xu X.-W."/>
            <person name="Shao C."/>
            <person name="Chen S."/>
        </authorList>
    </citation>
    <scope>NUCLEOTIDE SEQUENCE [LARGE SCALE GENOMIC DNA]</scope>
    <source>
        <strain evidence="5">Ysfricsl-2016a</strain>
        <tissue evidence="5">Blood</tissue>
    </source>
</reference>